<gene>
    <name evidence="1" type="ORF">M413DRAFT_407023</name>
</gene>
<name>A0A0C3CZM0_HEBCY</name>
<dbReference type="SUPFAM" id="SSF52266">
    <property type="entry name" value="SGNH hydrolase"/>
    <property type="match status" value="1"/>
</dbReference>
<dbReference type="STRING" id="686832.A0A0C3CZM0"/>
<dbReference type="Gene3D" id="3.40.50.1110">
    <property type="entry name" value="SGNH hydrolase"/>
    <property type="match status" value="1"/>
</dbReference>
<dbReference type="Pfam" id="PF00657">
    <property type="entry name" value="Lipase_GDSL"/>
    <property type="match status" value="1"/>
</dbReference>
<reference evidence="2" key="2">
    <citation type="submission" date="2015-01" db="EMBL/GenBank/DDBJ databases">
        <title>Evolutionary Origins and Diversification of the Mycorrhizal Mutualists.</title>
        <authorList>
            <consortium name="DOE Joint Genome Institute"/>
            <consortium name="Mycorrhizal Genomics Consortium"/>
            <person name="Kohler A."/>
            <person name="Kuo A."/>
            <person name="Nagy L.G."/>
            <person name="Floudas D."/>
            <person name="Copeland A."/>
            <person name="Barry K.W."/>
            <person name="Cichocki N."/>
            <person name="Veneault-Fourrey C."/>
            <person name="LaButti K."/>
            <person name="Lindquist E.A."/>
            <person name="Lipzen A."/>
            <person name="Lundell T."/>
            <person name="Morin E."/>
            <person name="Murat C."/>
            <person name="Riley R."/>
            <person name="Ohm R."/>
            <person name="Sun H."/>
            <person name="Tunlid A."/>
            <person name="Henrissat B."/>
            <person name="Grigoriev I.V."/>
            <person name="Hibbett D.S."/>
            <person name="Martin F."/>
        </authorList>
    </citation>
    <scope>NUCLEOTIDE SEQUENCE [LARGE SCALE GENOMIC DNA]</scope>
    <source>
        <strain evidence="2">h7</strain>
    </source>
</reference>
<organism evidence="1 2">
    <name type="scientific">Hebeloma cylindrosporum</name>
    <dbReference type="NCBI Taxonomy" id="76867"/>
    <lineage>
        <taxon>Eukaryota</taxon>
        <taxon>Fungi</taxon>
        <taxon>Dikarya</taxon>
        <taxon>Basidiomycota</taxon>
        <taxon>Agaricomycotina</taxon>
        <taxon>Agaricomycetes</taxon>
        <taxon>Agaricomycetidae</taxon>
        <taxon>Agaricales</taxon>
        <taxon>Agaricineae</taxon>
        <taxon>Hymenogastraceae</taxon>
        <taxon>Hebeloma</taxon>
    </lineage>
</organism>
<dbReference type="HOGENOM" id="CLU_015101_4_1_1"/>
<dbReference type="Proteomes" id="UP000053424">
    <property type="component" value="Unassembled WGS sequence"/>
</dbReference>
<sequence>MSTIYHVGPSWGGFASVRHLIVFGDSYSAVGVIDGQNKPSAVNPLGVRFPGHTWNEPDKPNWIGHLITKYTPGPRFKPGKSLRKQDPQWVKSPLLVHDFARGGDTVDGVKRQVETSFLPDLGEKPQWAPWTATDSLFVTWVGINDCARSAGENRPHDTLFSLQEQLYDAGARNFLFFDVPTIHRFPLERQGKMQATFESWNMTLCEAIERFSAAHDDASVFLFSAFRAFDSLLDHPETFGLKAEDIRRFNGTVWFDHIHPTSQVHDFIANHVAIFLNGIPAHMCSL</sequence>
<protein>
    <submittedName>
        <fullName evidence="1">Carbohydrate esterase family 16 protein</fullName>
    </submittedName>
</protein>
<reference evidence="1 2" key="1">
    <citation type="submission" date="2014-04" db="EMBL/GenBank/DDBJ databases">
        <authorList>
            <consortium name="DOE Joint Genome Institute"/>
            <person name="Kuo A."/>
            <person name="Gay G."/>
            <person name="Dore J."/>
            <person name="Kohler A."/>
            <person name="Nagy L.G."/>
            <person name="Floudas D."/>
            <person name="Copeland A."/>
            <person name="Barry K.W."/>
            <person name="Cichocki N."/>
            <person name="Veneault-Fourrey C."/>
            <person name="LaButti K."/>
            <person name="Lindquist E.A."/>
            <person name="Lipzen A."/>
            <person name="Lundell T."/>
            <person name="Morin E."/>
            <person name="Murat C."/>
            <person name="Sun H."/>
            <person name="Tunlid A."/>
            <person name="Henrissat B."/>
            <person name="Grigoriev I.V."/>
            <person name="Hibbett D.S."/>
            <person name="Martin F."/>
            <person name="Nordberg H.P."/>
            <person name="Cantor M.N."/>
            <person name="Hua S.X."/>
        </authorList>
    </citation>
    <scope>NUCLEOTIDE SEQUENCE [LARGE SCALE GENOMIC DNA]</scope>
    <source>
        <strain evidence="2">h7</strain>
    </source>
</reference>
<proteinExistence type="predicted"/>
<dbReference type="GO" id="GO:0016788">
    <property type="term" value="F:hydrolase activity, acting on ester bonds"/>
    <property type="evidence" value="ECO:0007669"/>
    <property type="project" value="InterPro"/>
</dbReference>
<evidence type="ECO:0000313" key="2">
    <source>
        <dbReference type="Proteomes" id="UP000053424"/>
    </source>
</evidence>
<dbReference type="OrthoDB" id="1600564at2759"/>
<keyword evidence="2" id="KW-1185">Reference proteome</keyword>
<dbReference type="InterPro" id="IPR036514">
    <property type="entry name" value="SGNH_hydro_sf"/>
</dbReference>
<dbReference type="EMBL" id="KN831768">
    <property type="protein sequence ID" value="KIM49311.1"/>
    <property type="molecule type" value="Genomic_DNA"/>
</dbReference>
<dbReference type="InterPro" id="IPR001087">
    <property type="entry name" value="GDSL"/>
</dbReference>
<dbReference type="AlphaFoldDB" id="A0A0C3CZM0"/>
<evidence type="ECO:0000313" key="1">
    <source>
        <dbReference type="EMBL" id="KIM49311.1"/>
    </source>
</evidence>
<accession>A0A0C3CZM0</accession>